<dbReference type="RefSeq" id="WP_152603167.1">
    <property type="nucleotide sequence ID" value="NZ_CABVQD010000007.1"/>
</dbReference>
<dbReference type="EMBL" id="CABVQD010000007">
    <property type="protein sequence ID" value="VWB62986.1"/>
    <property type="molecule type" value="Genomic_DNA"/>
</dbReference>
<dbReference type="Gene3D" id="3.40.50.300">
    <property type="entry name" value="P-loop containing nucleotide triphosphate hydrolases"/>
    <property type="match status" value="1"/>
</dbReference>
<name>A0A6J5DUB5_9BURK</name>
<organism evidence="1 2">
    <name type="scientific">Burkholderia paludis</name>
    <dbReference type="NCBI Taxonomy" id="1506587"/>
    <lineage>
        <taxon>Bacteria</taxon>
        <taxon>Pseudomonadati</taxon>
        <taxon>Pseudomonadota</taxon>
        <taxon>Betaproteobacteria</taxon>
        <taxon>Burkholderiales</taxon>
        <taxon>Burkholderiaceae</taxon>
        <taxon>Burkholderia</taxon>
        <taxon>Burkholderia cepacia complex</taxon>
    </lineage>
</organism>
<gene>
    <name evidence="1" type="ORF">BPA30113_02802</name>
</gene>
<dbReference type="SUPFAM" id="SSF52540">
    <property type="entry name" value="P-loop containing nucleoside triphosphate hydrolases"/>
    <property type="match status" value="1"/>
</dbReference>
<keyword evidence="2" id="KW-1185">Reference proteome</keyword>
<protein>
    <submittedName>
        <fullName evidence="1">Uncharacterized protein</fullName>
    </submittedName>
</protein>
<accession>A0A6J5DUB5</accession>
<sequence>MPLNPASIARLTSALVNLLKASDGVEVNHEVTTGLVNVVRKLRILHELNERYYIAVAGSQGAGKTRLIRELYELDDMWLQDNEGRGEQMPVFIVEKEGICAPIGVVQTIDKQTGEIGSEELTADEFRKRITNYAESGVLFPTLFVPIRHFNGAQTGFVLLPGYEMENEQNTAWQQLMRGTLRLALGTVIVTDAGRLAENSQLEIMKDLSETCLALRKPMIVASKTENVDLADRARIIERAAEVFDVPASERDERIVTTGVGKRDYVSNWSRPLLAGLNKYALQAADADQVRVDDLLDLLGNELRDLQERLKEALTDKAVVSSVAERQRSSIIEQFNDSAASYRRKYEVELRRLTREYANRAQKTAKKRYHEEEVGFTNKMRQAKNFLMLRSGVNEEAHITRIVESWQAPGDSDGPRNLVESHFTVLSRMAKSQLHIESGGTRDAQNAATVLPMLGYESGPLVEAKHGRWAEARVRTGLRRVLGDESMQTEALENDDHESLQVVVRLIPAITMEFMRINQSLLISEPEIRAALNSPEEMSKVVETLGAKFGAEVSESLRTVLRAVACVFAVDLAIDGVADIPQLIASIFGAATTATGVGHTLSLVASGVVVGLFIAHSAIKQINQYDAARLGYIGSVMEHLTKEHVAQQLEIYDDIMEQIGERMHRTLAVAYRLDTALGFRDQFLRDLAALDRARLTLMNDIRDRQALA</sequence>
<dbReference type="InterPro" id="IPR027417">
    <property type="entry name" value="P-loop_NTPase"/>
</dbReference>
<dbReference type="AlphaFoldDB" id="A0A6J5DUB5"/>
<reference evidence="1 2" key="1">
    <citation type="submission" date="2019-09" db="EMBL/GenBank/DDBJ databases">
        <authorList>
            <person name="Depoorter E."/>
        </authorList>
    </citation>
    <scope>NUCLEOTIDE SEQUENCE [LARGE SCALE GENOMIC DNA]</scope>
    <source>
        <strain evidence="1">LMG 30113</strain>
    </source>
</reference>
<evidence type="ECO:0000313" key="1">
    <source>
        <dbReference type="EMBL" id="VWB62986.1"/>
    </source>
</evidence>
<proteinExistence type="predicted"/>
<evidence type="ECO:0000313" key="2">
    <source>
        <dbReference type="Proteomes" id="UP000494330"/>
    </source>
</evidence>
<dbReference type="Proteomes" id="UP000494330">
    <property type="component" value="Unassembled WGS sequence"/>
</dbReference>